<dbReference type="Pfam" id="PF01807">
    <property type="entry name" value="Zn_ribbon_DnaG"/>
    <property type="match status" value="1"/>
</dbReference>
<feature type="domain" description="Zinc finger CHC2-type" evidence="2">
    <location>
        <begin position="35"/>
        <end position="89"/>
    </location>
</feature>
<dbReference type="AlphaFoldDB" id="A0A934RU24"/>
<comment type="caution">
    <text evidence="3">The sequence shown here is derived from an EMBL/GenBank/DDBJ whole genome shotgun (WGS) entry which is preliminary data.</text>
</comment>
<dbReference type="InterPro" id="IPR002694">
    <property type="entry name" value="Znf_CHC2"/>
</dbReference>
<dbReference type="GO" id="GO:0006260">
    <property type="term" value="P:DNA replication"/>
    <property type="evidence" value="ECO:0007669"/>
    <property type="project" value="InterPro"/>
</dbReference>
<dbReference type="InterPro" id="IPR036977">
    <property type="entry name" value="DNA_primase_Znf_CHC2"/>
</dbReference>
<proteinExistence type="predicted"/>
<dbReference type="SUPFAM" id="SSF57783">
    <property type="entry name" value="Zinc beta-ribbon"/>
    <property type="match status" value="1"/>
</dbReference>
<dbReference type="Gene3D" id="3.90.580.10">
    <property type="entry name" value="Zinc finger, CHC2-type domain"/>
    <property type="match status" value="1"/>
</dbReference>
<accession>A0A934RU24</accession>
<keyword evidence="4" id="KW-1185">Reference proteome</keyword>
<sequence length="348" mass="38791">MNATTDYTARRAELKERYRIPDAWRDLGYEDQPAKSCRCPWRDDRKPSFSVYDDGRAFKDFSTDESGDVISFARLALGVSFKEAVRWCEERAGIRCQGDYPARPLPLPPRRPSPEKPRKELKLPELDEGRPEDLAALARVRGLARHAIKPAIQIGVLRFGQVCGKRSWILLDDSGLVAEARRLDGKPFDAFKRLPERKAHTLAGSRKDWPLGLTMGTMELEGETVAKFRHDTTILLVEGGPDYLAALDFMGRDLSKKGLQPVAMLGKSNRITSEALDVMAGRRVRIYPHTDGMEAAAGWAAQLAGVGCKVDGFRFDGLTRKDGQPVTDLNDLLLADEASREAWKGVLP</sequence>
<dbReference type="RefSeq" id="WP_200393112.1">
    <property type="nucleotide sequence ID" value="NZ_JAENIO010000080.1"/>
</dbReference>
<feature type="region of interest" description="Disordered" evidence="1">
    <location>
        <begin position="99"/>
        <end position="125"/>
    </location>
</feature>
<dbReference type="GO" id="GO:0008270">
    <property type="term" value="F:zinc ion binding"/>
    <property type="evidence" value="ECO:0007669"/>
    <property type="project" value="InterPro"/>
</dbReference>
<feature type="compositionally biased region" description="Basic and acidic residues" evidence="1">
    <location>
        <begin position="112"/>
        <end position="125"/>
    </location>
</feature>
<dbReference type="Proteomes" id="UP000604083">
    <property type="component" value="Unassembled WGS sequence"/>
</dbReference>
<gene>
    <name evidence="3" type="ORF">JIN78_16550</name>
</gene>
<protein>
    <recommendedName>
        <fullName evidence="2">Zinc finger CHC2-type domain-containing protein</fullName>
    </recommendedName>
</protein>
<dbReference type="GO" id="GO:0003677">
    <property type="term" value="F:DNA binding"/>
    <property type="evidence" value="ECO:0007669"/>
    <property type="project" value="InterPro"/>
</dbReference>
<dbReference type="SMART" id="SM00400">
    <property type="entry name" value="ZnF_CHCC"/>
    <property type="match status" value="1"/>
</dbReference>
<evidence type="ECO:0000313" key="3">
    <source>
        <dbReference type="EMBL" id="MBK1835676.1"/>
    </source>
</evidence>
<dbReference type="EMBL" id="JAENIO010000080">
    <property type="protein sequence ID" value="MBK1835676.1"/>
    <property type="molecule type" value="Genomic_DNA"/>
</dbReference>
<organism evidence="3 4">
    <name type="scientific">Roseibacillus ishigakijimensis</name>
    <dbReference type="NCBI Taxonomy" id="454146"/>
    <lineage>
        <taxon>Bacteria</taxon>
        <taxon>Pseudomonadati</taxon>
        <taxon>Verrucomicrobiota</taxon>
        <taxon>Verrucomicrobiia</taxon>
        <taxon>Verrucomicrobiales</taxon>
        <taxon>Verrucomicrobiaceae</taxon>
        <taxon>Roseibacillus</taxon>
    </lineage>
</organism>
<name>A0A934RU24_9BACT</name>
<evidence type="ECO:0000256" key="1">
    <source>
        <dbReference type="SAM" id="MobiDB-lite"/>
    </source>
</evidence>
<evidence type="ECO:0000313" key="4">
    <source>
        <dbReference type="Proteomes" id="UP000604083"/>
    </source>
</evidence>
<evidence type="ECO:0000259" key="2">
    <source>
        <dbReference type="SMART" id="SM00400"/>
    </source>
</evidence>
<reference evidence="3" key="1">
    <citation type="submission" date="2021-01" db="EMBL/GenBank/DDBJ databases">
        <title>Modified the classification status of verrucomicrobia.</title>
        <authorList>
            <person name="Feng X."/>
        </authorList>
    </citation>
    <scope>NUCLEOTIDE SEQUENCE</scope>
    <source>
        <strain evidence="3">KCTC 12986</strain>
    </source>
</reference>
<dbReference type="GO" id="GO:0003899">
    <property type="term" value="F:DNA-directed RNA polymerase activity"/>
    <property type="evidence" value="ECO:0007669"/>
    <property type="project" value="InterPro"/>
</dbReference>